<dbReference type="AlphaFoldDB" id="A0A2W4UU60"/>
<dbReference type="SUPFAM" id="SSF55486">
    <property type="entry name" value="Metalloproteases ('zincins'), catalytic domain"/>
    <property type="match status" value="1"/>
</dbReference>
<dbReference type="EMBL" id="QBMC01000006">
    <property type="protein sequence ID" value="PZO22840.1"/>
    <property type="molecule type" value="Genomic_DNA"/>
</dbReference>
<gene>
    <name evidence="2" type="ORF">DCF25_01680</name>
</gene>
<protein>
    <recommendedName>
        <fullName evidence="4">Peptidase M10 metallopeptidase domain-containing protein</fullName>
    </recommendedName>
</protein>
<name>A0A2W4UU60_9CYAN</name>
<dbReference type="InterPro" id="IPR024079">
    <property type="entry name" value="MetalloPept_cat_dom_sf"/>
</dbReference>
<feature type="signal peptide" evidence="1">
    <location>
        <begin position="1"/>
        <end position="17"/>
    </location>
</feature>
<dbReference type="Gene3D" id="3.40.390.10">
    <property type="entry name" value="Collagenase (Catalytic Domain)"/>
    <property type="match status" value="1"/>
</dbReference>
<evidence type="ECO:0000313" key="2">
    <source>
        <dbReference type="EMBL" id="PZO22840.1"/>
    </source>
</evidence>
<keyword evidence="1" id="KW-0732">Signal</keyword>
<accession>A0A2W4UU60</accession>
<comment type="caution">
    <text evidence="2">The sequence shown here is derived from an EMBL/GenBank/DDBJ whole genome shotgun (WGS) entry which is preliminary data.</text>
</comment>
<evidence type="ECO:0000256" key="1">
    <source>
        <dbReference type="SAM" id="SignalP"/>
    </source>
</evidence>
<dbReference type="GO" id="GO:0008237">
    <property type="term" value="F:metallopeptidase activity"/>
    <property type="evidence" value="ECO:0007669"/>
    <property type="project" value="InterPro"/>
</dbReference>
<reference evidence="3" key="1">
    <citation type="submission" date="2018-04" db="EMBL/GenBank/DDBJ databases">
        <authorList>
            <person name="Cornet L."/>
        </authorList>
    </citation>
    <scope>NUCLEOTIDE SEQUENCE [LARGE SCALE GENOMIC DNA]</scope>
</reference>
<dbReference type="Proteomes" id="UP000249354">
    <property type="component" value="Unassembled WGS sequence"/>
</dbReference>
<feature type="chain" id="PRO_5016013863" description="Peptidase M10 metallopeptidase domain-containing protein" evidence="1">
    <location>
        <begin position="18"/>
        <end position="346"/>
    </location>
</feature>
<dbReference type="Pfam" id="PF13582">
    <property type="entry name" value="Reprolysin_3"/>
    <property type="match status" value="1"/>
</dbReference>
<sequence>MKKIASRFIRRPFPAIALITISLMGCSEVVPSGGQTIDFGEADRELFIQPIQVCDDSGSHCASVNMFEDITRKILAQAKLKVSFLPINQIRNSRFLKIDNNTSRSSSDYEFYELSRTGGAGAFGRNPDSTRTSGPINVWFVEEIEASEGFTQFGLAWIDANGVLISEESGTFNGTGRPDTLAHEIGHNLGLRHGSLGAGEANNLLTEGSYRNIPTSIEDIGSVSQLSDAQIAKIKLSGFLTHNSAGLSGTEIASESDAIGETCQCTNCRAFQRDAMTSLAMNQALQSLISPTLSSMIAPSKAALVSATITSAAAIPQSIPEPNTWAALSLFAILIAARKKSSTAAS</sequence>
<organism evidence="2 3">
    <name type="scientific">Leptolyngbya foveolarum</name>
    <dbReference type="NCBI Taxonomy" id="47253"/>
    <lineage>
        <taxon>Bacteria</taxon>
        <taxon>Bacillati</taxon>
        <taxon>Cyanobacteriota</taxon>
        <taxon>Cyanophyceae</taxon>
        <taxon>Leptolyngbyales</taxon>
        <taxon>Leptolyngbyaceae</taxon>
        <taxon>Leptolyngbya group</taxon>
        <taxon>Leptolyngbya</taxon>
    </lineage>
</organism>
<evidence type="ECO:0000313" key="3">
    <source>
        <dbReference type="Proteomes" id="UP000249354"/>
    </source>
</evidence>
<dbReference type="PROSITE" id="PS51257">
    <property type="entry name" value="PROKAR_LIPOPROTEIN"/>
    <property type="match status" value="1"/>
</dbReference>
<reference evidence="2 3" key="2">
    <citation type="submission" date="2018-06" db="EMBL/GenBank/DDBJ databases">
        <title>Metagenomic assembly of (sub)arctic Cyanobacteria and their associated microbiome from non-axenic cultures.</title>
        <authorList>
            <person name="Baurain D."/>
        </authorList>
    </citation>
    <scope>NUCLEOTIDE SEQUENCE [LARGE SCALE GENOMIC DNA]</scope>
    <source>
        <strain evidence="2">ULC129bin1</strain>
    </source>
</reference>
<evidence type="ECO:0008006" key="4">
    <source>
        <dbReference type="Google" id="ProtNLM"/>
    </source>
</evidence>
<proteinExistence type="predicted"/>